<organism evidence="2 3">
    <name type="scientific">Aureibaculum marinum</name>
    <dbReference type="NCBI Taxonomy" id="2487930"/>
    <lineage>
        <taxon>Bacteria</taxon>
        <taxon>Pseudomonadati</taxon>
        <taxon>Bacteroidota</taxon>
        <taxon>Flavobacteriia</taxon>
        <taxon>Flavobacteriales</taxon>
        <taxon>Flavobacteriaceae</taxon>
        <taxon>Aureibaculum</taxon>
    </lineage>
</organism>
<feature type="domain" description="DinB-like" evidence="1">
    <location>
        <begin position="11"/>
        <end position="144"/>
    </location>
</feature>
<accession>A0A3N4NW58</accession>
<name>A0A3N4NW58_9FLAO</name>
<dbReference type="AlphaFoldDB" id="A0A3N4NW58"/>
<dbReference type="InterPro" id="IPR024775">
    <property type="entry name" value="DinB-like"/>
</dbReference>
<dbReference type="Proteomes" id="UP000270856">
    <property type="component" value="Unassembled WGS sequence"/>
</dbReference>
<evidence type="ECO:0000259" key="1">
    <source>
        <dbReference type="Pfam" id="PF12867"/>
    </source>
</evidence>
<dbReference type="InterPro" id="IPR034660">
    <property type="entry name" value="DinB/YfiT-like"/>
</dbReference>
<protein>
    <submittedName>
        <fullName evidence="2">DinB family protein</fullName>
    </submittedName>
</protein>
<comment type="caution">
    <text evidence="2">The sequence shown here is derived from an EMBL/GenBank/DDBJ whole genome shotgun (WGS) entry which is preliminary data.</text>
</comment>
<dbReference type="EMBL" id="RPFJ01000011">
    <property type="protein sequence ID" value="RPD96440.1"/>
    <property type="molecule type" value="Genomic_DNA"/>
</dbReference>
<dbReference type="SUPFAM" id="SSF109854">
    <property type="entry name" value="DinB/YfiT-like putative metalloenzymes"/>
    <property type="match status" value="1"/>
</dbReference>
<dbReference type="OrthoDB" id="4295522at2"/>
<keyword evidence="3" id="KW-1185">Reference proteome</keyword>
<sequence length="151" mass="17583">MNKQFDILRSNRILILKIINDCTLEQVNKIPKGFKNNIAWNIGHLIVTQQLLCYQFSNIPLHVTEKMIEKYKKGTAPEEPITEKEFLQIKKQFLAIIDKFEEDFKTTIFKTYTPYTTSANVTLNSISDAIEFNNFHEGIHLGYIMALKKLV</sequence>
<gene>
    <name evidence="2" type="ORF">EGM88_08710</name>
</gene>
<evidence type="ECO:0000313" key="3">
    <source>
        <dbReference type="Proteomes" id="UP000270856"/>
    </source>
</evidence>
<dbReference type="Gene3D" id="1.20.120.450">
    <property type="entry name" value="dinb family like domain"/>
    <property type="match status" value="1"/>
</dbReference>
<evidence type="ECO:0000313" key="2">
    <source>
        <dbReference type="EMBL" id="RPD96440.1"/>
    </source>
</evidence>
<dbReference type="Pfam" id="PF12867">
    <property type="entry name" value="DinB_2"/>
    <property type="match status" value="1"/>
</dbReference>
<reference evidence="2 3" key="1">
    <citation type="submission" date="2018-11" db="EMBL/GenBank/DDBJ databases">
        <title>Aureibaculum marinum gen. nov., sp. nov., a member of the family Flavobacteriaceae isolated from the Bohai Sea.</title>
        <authorList>
            <person name="Ji X."/>
        </authorList>
    </citation>
    <scope>NUCLEOTIDE SEQUENCE [LARGE SCALE GENOMIC DNA]</scope>
    <source>
        <strain evidence="2 3">BH-SD17</strain>
    </source>
</reference>
<dbReference type="RefSeq" id="WP_123897589.1">
    <property type="nucleotide sequence ID" value="NZ_RPFJ01000011.1"/>
</dbReference>
<proteinExistence type="predicted"/>